<name>A0A678VI56_9CAUD</name>
<keyword evidence="2" id="KW-1185">Reference proteome</keyword>
<dbReference type="Proteomes" id="UP000502156">
    <property type="component" value="Segment"/>
</dbReference>
<organism evidence="1 2">
    <name type="scientific">Lactococcus phage vB_Llc_bIBBp6/4</name>
    <dbReference type="NCBI Taxonomy" id="2305489"/>
    <lineage>
        <taxon>Viruses</taxon>
        <taxon>Duplodnaviria</taxon>
        <taxon>Heunggongvirae</taxon>
        <taxon>Uroviricota</taxon>
        <taxon>Caudoviricetes</taxon>
        <taxon>Ceduovirus</taxon>
        <taxon>Ceduovirus bIBBp64</taxon>
    </lineage>
</organism>
<gene>
    <name evidence="1" type="ORF">bIBBp6/4_gp30</name>
</gene>
<accession>A0A678VI56</accession>
<protein>
    <submittedName>
        <fullName evidence="1">Uncharacterized protein</fullName>
    </submittedName>
</protein>
<evidence type="ECO:0000313" key="2">
    <source>
        <dbReference type="Proteomes" id="UP000502156"/>
    </source>
</evidence>
<evidence type="ECO:0000313" key="1">
    <source>
        <dbReference type="EMBL" id="AXY83854.1"/>
    </source>
</evidence>
<sequence length="52" mass="5999">MALTIKQLIEKLKQIEDKSKDVFIETTDEFISIDLVFLDNDGDAIIRVDNML</sequence>
<dbReference type="EMBL" id="MH779527">
    <property type="protein sequence ID" value="AXY83854.1"/>
    <property type="molecule type" value="Genomic_DNA"/>
</dbReference>
<proteinExistence type="predicted"/>
<reference evidence="2" key="1">
    <citation type="journal article" date="2020" name="Viruses">
        <title>Lactococcus Ceduovirus Phages Isolated from Industrial Dairy Plants-from Physiological to Genomic Analyses.</title>
        <authorList>
            <person name="Chmielewska-Jeznach M."/>
            <person name="Bardowski J.K."/>
            <person name="Szczepankowska A.K."/>
        </authorList>
    </citation>
    <scope>NUCLEOTIDE SEQUENCE [LARGE SCALE GENOMIC DNA]</scope>
</reference>